<organism evidence="2 3">
    <name type="scientific">Ruegeria atlantica</name>
    <dbReference type="NCBI Taxonomy" id="81569"/>
    <lineage>
        <taxon>Bacteria</taxon>
        <taxon>Pseudomonadati</taxon>
        <taxon>Pseudomonadota</taxon>
        <taxon>Alphaproteobacteria</taxon>
        <taxon>Rhodobacterales</taxon>
        <taxon>Roseobacteraceae</taxon>
        <taxon>Ruegeria</taxon>
    </lineage>
</organism>
<dbReference type="SMART" id="SM00852">
    <property type="entry name" value="MoCF_biosynth"/>
    <property type="match status" value="1"/>
</dbReference>
<name>A0AA90Z087_9RHOB</name>
<dbReference type="InterPro" id="IPR001453">
    <property type="entry name" value="MoaB/Mog_dom"/>
</dbReference>
<dbReference type="AlphaFoldDB" id="A0AA90Z087"/>
<dbReference type="CDD" id="cd03522">
    <property type="entry name" value="MoeA_like"/>
    <property type="match status" value="1"/>
</dbReference>
<evidence type="ECO:0000259" key="1">
    <source>
        <dbReference type="SMART" id="SM00852"/>
    </source>
</evidence>
<sequence>MRFGPVPVSEAKGAILAHSVTADGQKLRKGLSLQAEHIAQLTQADIREVIVARLEPGDCHEDEAARRLAAALAPDAASANLRVTDAFTGRVNLLADGPGVAVLDVDALEMFNQVNPMITVATVPQYQQMGRNGMVATIKVISYAVPEADVRRAANLAQGAVRLARPVHKTAGLIVTDIPGGPPNDKGIAAIRGRTEALGLDLCDVQIVPHRVDALAKAVSRTTGDLLMILTGSATSDPDDVAPSAVRFAGGRVERFGMPVDPGNLLFLGAMQDRPVIGLPGCARSPALNGADWVLSRVACGIETTGSDIAGMGVGGLLKEIPTRPQPRAKRKE</sequence>
<dbReference type="InterPro" id="IPR036425">
    <property type="entry name" value="MoaB/Mog-like_dom_sf"/>
</dbReference>
<reference evidence="2" key="1">
    <citation type="submission" date="2019-12" db="EMBL/GenBank/DDBJ databases">
        <title>Ruegeria JWLKs population differentiation of coral mucus and skeleton niches.</title>
        <authorList>
            <person name="Luo D."/>
        </authorList>
    </citation>
    <scope>NUCLEOTIDE SEQUENCE</scope>
    <source>
        <strain evidence="2">HKCCD6181</strain>
    </source>
</reference>
<feature type="domain" description="MoaB/Mog" evidence="1">
    <location>
        <begin position="172"/>
        <end position="300"/>
    </location>
</feature>
<dbReference type="EMBL" id="WVRA01000001">
    <property type="protein sequence ID" value="NOE17302.1"/>
    <property type="molecule type" value="Genomic_DNA"/>
</dbReference>
<dbReference type="RefSeq" id="WP_171328586.1">
    <property type="nucleotide sequence ID" value="NZ_WVRA01000001.1"/>
</dbReference>
<gene>
    <name evidence="2" type="ORF">GS634_04105</name>
</gene>
<dbReference type="SUPFAM" id="SSF53218">
    <property type="entry name" value="Molybdenum cofactor biosynthesis proteins"/>
    <property type="match status" value="1"/>
</dbReference>
<evidence type="ECO:0000313" key="2">
    <source>
        <dbReference type="EMBL" id="NOE17302.1"/>
    </source>
</evidence>
<comment type="caution">
    <text evidence="2">The sequence shown here is derived from an EMBL/GenBank/DDBJ whole genome shotgun (WGS) entry which is preliminary data.</text>
</comment>
<proteinExistence type="predicted"/>
<dbReference type="Pfam" id="PF00994">
    <property type="entry name" value="MoCF_biosynth"/>
    <property type="match status" value="1"/>
</dbReference>
<protein>
    <submittedName>
        <fullName evidence="2">Molybdopterin biosynthesis protein</fullName>
    </submittedName>
</protein>
<dbReference type="Gene3D" id="3.40.980.10">
    <property type="entry name" value="MoaB/Mog-like domain"/>
    <property type="match status" value="1"/>
</dbReference>
<accession>A0AA90Z087</accession>
<evidence type="ECO:0000313" key="3">
    <source>
        <dbReference type="Proteomes" id="UP000597886"/>
    </source>
</evidence>
<dbReference type="Proteomes" id="UP000597886">
    <property type="component" value="Unassembled WGS sequence"/>
</dbReference>